<dbReference type="Pfam" id="PF08378">
    <property type="entry name" value="NERD"/>
    <property type="match status" value="1"/>
</dbReference>
<dbReference type="EMBL" id="FRAR01000025">
    <property type="protein sequence ID" value="SHK82835.1"/>
    <property type="molecule type" value="Genomic_DNA"/>
</dbReference>
<dbReference type="RefSeq" id="WP_072916503.1">
    <property type="nucleotide sequence ID" value="NZ_FRAR01000025.1"/>
</dbReference>
<evidence type="ECO:0000313" key="3">
    <source>
        <dbReference type="Proteomes" id="UP000183997"/>
    </source>
</evidence>
<dbReference type="Proteomes" id="UP000183997">
    <property type="component" value="Unassembled WGS sequence"/>
</dbReference>
<dbReference type="PROSITE" id="PS50965">
    <property type="entry name" value="NERD"/>
    <property type="match status" value="1"/>
</dbReference>
<feature type="domain" description="NERD" evidence="1">
    <location>
        <begin position="44"/>
        <end position="158"/>
    </location>
</feature>
<gene>
    <name evidence="2" type="ORF">SAMN02745123_03275</name>
</gene>
<organism evidence="2 3">
    <name type="scientific">Desulforamulus aeronauticus DSM 10349</name>
    <dbReference type="NCBI Taxonomy" id="1121421"/>
    <lineage>
        <taxon>Bacteria</taxon>
        <taxon>Bacillati</taxon>
        <taxon>Bacillota</taxon>
        <taxon>Clostridia</taxon>
        <taxon>Eubacteriales</taxon>
        <taxon>Peptococcaceae</taxon>
        <taxon>Desulforamulus</taxon>
    </lineage>
</organism>
<reference evidence="3" key="1">
    <citation type="submission" date="2016-11" db="EMBL/GenBank/DDBJ databases">
        <authorList>
            <person name="Varghese N."/>
            <person name="Submissions S."/>
        </authorList>
    </citation>
    <scope>NUCLEOTIDE SEQUENCE [LARGE SCALE GENOMIC DNA]</scope>
    <source>
        <strain evidence="3">DSM 10349</strain>
    </source>
</reference>
<name>A0A1M6VNC2_9FIRM</name>
<evidence type="ECO:0000313" key="2">
    <source>
        <dbReference type="EMBL" id="SHK82835.1"/>
    </source>
</evidence>
<dbReference type="STRING" id="1121421.SAMN02745123_03275"/>
<dbReference type="InterPro" id="IPR011528">
    <property type="entry name" value="NERD"/>
</dbReference>
<accession>A0A1M6VNC2</accession>
<sequence length="211" mass="23689">MAKVLRWPGKLPDTNNTTKPKKKGLVGWLARLVLPSSPNGEIDKGLAGEWKVATALERYLDDRWTVANNVKISLATGKAQIDHLLFGFQVIYCIETKNWNTAACNERGEWFRFQGRMWLPQESPVGQNQRKVEQLSNLLGKQGITIPIQNVIVFANPGKFDFANASLPPNTRIFGLPGFIEYLNQLPPHETTYTHRAGQSPDPANILTLIR</sequence>
<keyword evidence="3" id="KW-1185">Reference proteome</keyword>
<proteinExistence type="predicted"/>
<protein>
    <submittedName>
        <fullName evidence="2">Nuclease-related domain-containing protein</fullName>
    </submittedName>
</protein>
<evidence type="ECO:0000259" key="1">
    <source>
        <dbReference type="PROSITE" id="PS50965"/>
    </source>
</evidence>
<dbReference type="AlphaFoldDB" id="A0A1M6VNC2"/>